<sequence length="557" mass="61195">MSVTRPGRDAAPNMQDYEAERAAFRWRIPERFNFVSDVLERKARQTPDELALLVLRSDGSTDRQLTYRELVLASRRMGHALAGLGVRKGDRLFVMLPRIGEWYVTMLGAIRIGAVPVPATPQLTSGDIAYRIDRSGAVAVITDGQGAVKVDEVSGRLPLLAHRIAVGPAPAACWHEMSALLDRSRDTPTPADSTAADDLMLLYFTSGTVSYPKMVAHTQASYGIGHQVTARYWQDLRPGDLHWTLSDTGWAKAAWGKLFGQWAQGAAVLEMDLRKPDPDLILDTVARHGVTTFCAPPTLYRSLVTTDLASHDLSRLRHCVSAGEPLNPEVIRVWEDGTRGLLVHDGYGQSETVNVLANFRCLPVRSGSMGKPVPGFDVAVVDDEGTQVPAGEAGDVAIQVEPERPVGLFAGYWNDPDATAAAFTKDWYFTGDKARRDEDGYFWFEGRKDDVITSSAYRIGPFEVESALVEHPAVVEAAVVGQDDPQRTQIVTAFVILRPGTAATPQLTEELQEHVKRTTAPYKYPREIHFVAELPKTVSGKVRRGDLRECLRGRAGA</sequence>
<evidence type="ECO:0000256" key="4">
    <source>
        <dbReference type="ARBA" id="ARBA00022840"/>
    </source>
</evidence>
<comment type="similarity">
    <text evidence="1">Belongs to the ATP-dependent AMP-binding enzyme family.</text>
</comment>
<proteinExistence type="inferred from homology"/>
<protein>
    <submittedName>
        <fullName evidence="7">Acyl--CoA ligase</fullName>
    </submittedName>
</protein>
<name>A0A8T4IP61_9ACTN</name>
<keyword evidence="3" id="KW-0547">Nucleotide-binding</keyword>
<comment type="caution">
    <text evidence="7">The sequence shown here is derived from an EMBL/GenBank/DDBJ whole genome shotgun (WGS) entry which is preliminary data.</text>
</comment>
<evidence type="ECO:0000313" key="8">
    <source>
        <dbReference type="Proteomes" id="UP000675554"/>
    </source>
</evidence>
<evidence type="ECO:0000256" key="2">
    <source>
        <dbReference type="ARBA" id="ARBA00022598"/>
    </source>
</evidence>
<dbReference type="EMBL" id="JAGSMN010000222">
    <property type="protein sequence ID" value="MBR7673555.1"/>
    <property type="molecule type" value="Genomic_DNA"/>
</dbReference>
<dbReference type="GO" id="GO:0016405">
    <property type="term" value="F:CoA-ligase activity"/>
    <property type="evidence" value="ECO:0007669"/>
    <property type="project" value="UniProtKB-ARBA"/>
</dbReference>
<keyword evidence="2 7" id="KW-0436">Ligase</keyword>
<evidence type="ECO:0000259" key="5">
    <source>
        <dbReference type="Pfam" id="PF00501"/>
    </source>
</evidence>
<organism evidence="7 8">
    <name type="scientific">Streptomyces daliensis</name>
    <dbReference type="NCBI Taxonomy" id="299421"/>
    <lineage>
        <taxon>Bacteria</taxon>
        <taxon>Bacillati</taxon>
        <taxon>Actinomycetota</taxon>
        <taxon>Actinomycetes</taxon>
        <taxon>Kitasatosporales</taxon>
        <taxon>Streptomycetaceae</taxon>
        <taxon>Streptomyces</taxon>
    </lineage>
</organism>
<accession>A0A8T4IP61</accession>
<dbReference type="InterPro" id="IPR025110">
    <property type="entry name" value="AMP-bd_C"/>
</dbReference>
<feature type="domain" description="AMP-dependent synthetase/ligase" evidence="5">
    <location>
        <begin position="39"/>
        <end position="413"/>
    </location>
</feature>
<keyword evidence="4" id="KW-0067">ATP-binding</keyword>
<dbReference type="Gene3D" id="3.40.50.12780">
    <property type="entry name" value="N-terminal domain of ligase-like"/>
    <property type="match status" value="1"/>
</dbReference>
<dbReference type="InterPro" id="IPR042099">
    <property type="entry name" value="ANL_N_sf"/>
</dbReference>
<evidence type="ECO:0000313" key="7">
    <source>
        <dbReference type="EMBL" id="MBR7673555.1"/>
    </source>
</evidence>
<dbReference type="AlphaFoldDB" id="A0A8T4IP61"/>
<keyword evidence="8" id="KW-1185">Reference proteome</keyword>
<dbReference type="PANTHER" id="PTHR43605">
    <property type="entry name" value="ACYL-COENZYME A SYNTHETASE"/>
    <property type="match status" value="1"/>
</dbReference>
<dbReference type="Proteomes" id="UP000675554">
    <property type="component" value="Unassembled WGS sequence"/>
</dbReference>
<dbReference type="GO" id="GO:0004321">
    <property type="term" value="F:fatty-acyl-CoA synthase activity"/>
    <property type="evidence" value="ECO:0007669"/>
    <property type="project" value="TreeGrafter"/>
</dbReference>
<dbReference type="Pfam" id="PF00501">
    <property type="entry name" value="AMP-binding"/>
    <property type="match status" value="1"/>
</dbReference>
<reference evidence="7" key="1">
    <citation type="submission" date="2021-04" db="EMBL/GenBank/DDBJ databases">
        <title>Sequencing of actinobacteria type strains.</title>
        <authorList>
            <person name="Nguyen G.-S."/>
            <person name="Wentzel A."/>
        </authorList>
    </citation>
    <scope>NUCLEOTIDE SEQUENCE</scope>
    <source>
        <strain evidence="7">DSM 42095</strain>
    </source>
</reference>
<dbReference type="Pfam" id="PF13193">
    <property type="entry name" value="AMP-binding_C"/>
    <property type="match status" value="1"/>
</dbReference>
<dbReference type="GO" id="GO:0006637">
    <property type="term" value="P:acyl-CoA metabolic process"/>
    <property type="evidence" value="ECO:0007669"/>
    <property type="project" value="TreeGrafter"/>
</dbReference>
<dbReference type="SUPFAM" id="SSF56801">
    <property type="entry name" value="Acetyl-CoA synthetase-like"/>
    <property type="match status" value="1"/>
</dbReference>
<dbReference type="Gene3D" id="3.30.300.30">
    <property type="match status" value="1"/>
</dbReference>
<dbReference type="GO" id="GO:0005524">
    <property type="term" value="F:ATP binding"/>
    <property type="evidence" value="ECO:0007669"/>
    <property type="project" value="UniProtKB-KW"/>
</dbReference>
<dbReference type="CDD" id="cd05972">
    <property type="entry name" value="MACS_like"/>
    <property type="match status" value="1"/>
</dbReference>
<gene>
    <name evidence="7" type="ORF">KDA82_11095</name>
</gene>
<evidence type="ECO:0000256" key="1">
    <source>
        <dbReference type="ARBA" id="ARBA00006432"/>
    </source>
</evidence>
<evidence type="ECO:0000256" key="3">
    <source>
        <dbReference type="ARBA" id="ARBA00022741"/>
    </source>
</evidence>
<dbReference type="InterPro" id="IPR045851">
    <property type="entry name" value="AMP-bd_C_sf"/>
</dbReference>
<dbReference type="GO" id="GO:0006633">
    <property type="term" value="P:fatty acid biosynthetic process"/>
    <property type="evidence" value="ECO:0007669"/>
    <property type="project" value="TreeGrafter"/>
</dbReference>
<dbReference type="GO" id="GO:0015645">
    <property type="term" value="F:fatty acid ligase activity"/>
    <property type="evidence" value="ECO:0007669"/>
    <property type="project" value="TreeGrafter"/>
</dbReference>
<feature type="domain" description="AMP-binding enzyme C-terminal" evidence="6">
    <location>
        <begin position="463"/>
        <end position="541"/>
    </location>
</feature>
<evidence type="ECO:0000259" key="6">
    <source>
        <dbReference type="Pfam" id="PF13193"/>
    </source>
</evidence>
<dbReference type="InterPro" id="IPR000873">
    <property type="entry name" value="AMP-dep_synth/lig_dom"/>
</dbReference>
<dbReference type="InterPro" id="IPR051087">
    <property type="entry name" value="Mitochondrial_ACSM"/>
</dbReference>
<dbReference type="FunFam" id="3.30.300.30:FF:000005">
    <property type="entry name" value="Acyl-coenzyme A synthetase ACSM5, mitochondrial"/>
    <property type="match status" value="1"/>
</dbReference>
<dbReference type="PANTHER" id="PTHR43605:SF10">
    <property type="entry name" value="ACYL-COA SYNTHETASE MEDIUM CHAIN FAMILY MEMBER 3"/>
    <property type="match status" value="1"/>
</dbReference>